<dbReference type="Ensembl" id="ENSCCRT00000129847.1">
    <property type="protein sequence ID" value="ENSCCRP00000159163.1"/>
    <property type="gene ID" value="ENSCCRG00000059837.1"/>
</dbReference>
<feature type="domain" description="Rab-GAP TBC" evidence="12">
    <location>
        <begin position="102"/>
        <end position="294"/>
    </location>
</feature>
<dbReference type="PANTHER" id="PTHR47219">
    <property type="entry name" value="RAB GTPASE-ACTIVATING PROTEIN 1-LIKE"/>
    <property type="match status" value="1"/>
</dbReference>
<evidence type="ECO:0000313" key="14">
    <source>
        <dbReference type="Proteomes" id="UP001108240"/>
    </source>
</evidence>
<evidence type="ECO:0000256" key="8">
    <source>
        <dbReference type="ARBA" id="ARBA00059926"/>
    </source>
</evidence>
<proteinExistence type="predicted"/>
<feature type="region of interest" description="Disordered" evidence="11">
    <location>
        <begin position="497"/>
        <end position="658"/>
    </location>
</feature>
<evidence type="ECO:0000256" key="3">
    <source>
        <dbReference type="ARBA" id="ARBA00022468"/>
    </source>
</evidence>
<feature type="compositionally biased region" description="Polar residues" evidence="11">
    <location>
        <begin position="536"/>
        <end position="545"/>
    </location>
</feature>
<dbReference type="Gene3D" id="1.10.8.270">
    <property type="entry name" value="putative rabgap domain of human tbc1 domain family member 14 like domains"/>
    <property type="match status" value="1"/>
</dbReference>
<dbReference type="FunFam" id="1.10.472.80:FF:000019">
    <property type="entry name" value="USP6 N-terminal like"/>
    <property type="match status" value="1"/>
</dbReference>
<comment type="function">
    <text evidence="8">Acts as a GTPase-activating protein for RAB5A and RAB43. Involved in receptor trafficking. In complex with EPS8 inhibits internalization of EGFR. Involved in retrograde transport from the endocytic pathway to the Golgi apparatus. Involved in the transport of Shiga toxin from early and recycling endosomes to the trans-Golgi network. Required for structural integrity of the Golgi complex.</text>
</comment>
<dbReference type="PANTHER" id="PTHR47219:SF19">
    <property type="entry name" value="USP6 N-TERMINAL-LIKE PROTEIN ISOFORM X1"/>
    <property type="match status" value="1"/>
</dbReference>
<keyword evidence="3" id="KW-0343">GTPase activation</keyword>
<sequence>MTSDSEQDAAVKLEQERAEILRKYDMGKESAKVEPWEEANFDLYKAVDRFGFLHEDELPVYDVVEEKQKHLEVERTTKWLKMLKSWEKYKNSDKLVRRIYKGIPLQLRGQVWCLLLDIPKIKEEKKDFYEKLKIRARGLSPDVRQIDLDVNRTYRDHIMFMHRYDVKQQDLFHVLTAYSVYNTEVGYCQGMSQITALLLIYMNEEDAFWALVKLLSGQKHAMHGFFVPGFPKLMRFQEHHDRILQKMMPKLKQHLDNQEVYTSLYTMKWFFQCFLDRTPFTLTLRIWDIYILEGERVLTAMSYTILKLHKKTLLKLSMEEIVKFLQPLLTLVGLGKGGANPPTKPTGKEDEFPKKPLGQLPPEPPGFANHVANGQPVGKTVEGLPPRGSSPAASVSKQAESGPITDGTPGKYQEIRPPSSLDKVPHPDKSEKNGRGVDTQKERVPTHSSATAGGKVLTQNQANHNSNARSSMRRDIGPRWVKPSEGKLEAVKAAALRESQLSLTMGVPPSPSSPTPEEATREQRRPRSRAFVPGSNRASNASQYDNVPGPGGEVIEIIELEKPPSRPPSRPYVGPSLRQGSPTRPPSDGTGISPFRMPKQSKPEPHASLHYPSGMTPVYTPYVSDSQSEDRLYGQQNTEQIYTTTGRGSSSPSPEKTLMNNSYLTYRRPPPNLPPLRVAPAELSSQKDSVGEGGYYMRQPTRLMGSPAYLPTELRYEAHRRREGWYGDMEVGPPRSPVGLPRSPSFQKAQLSPIHPVQEFNFAPANISDAVLHFRGPYQEHSGRQQLPPLFGGTHYRQAQEAFAMQESMLL</sequence>
<protein>
    <recommendedName>
        <fullName evidence="10">USP6 N-terminal-like protein</fullName>
    </recommendedName>
</protein>
<dbReference type="Proteomes" id="UP001108240">
    <property type="component" value="Unplaced"/>
</dbReference>
<evidence type="ECO:0000313" key="13">
    <source>
        <dbReference type="Ensembl" id="ENSCCRP00000159163.1"/>
    </source>
</evidence>
<keyword evidence="7" id="KW-0968">Cytoplasmic vesicle</keyword>
<reference evidence="13" key="1">
    <citation type="submission" date="2025-08" db="UniProtKB">
        <authorList>
            <consortium name="Ensembl"/>
        </authorList>
    </citation>
    <scope>IDENTIFICATION</scope>
</reference>
<dbReference type="AlphaFoldDB" id="A0A9J8BRL2"/>
<dbReference type="FunFam" id="1.10.8.270:FF:000010">
    <property type="entry name" value="Putative USP6 N-terminal-like protein"/>
    <property type="match status" value="1"/>
</dbReference>
<comment type="subunit">
    <text evidence="9">Interacts with EPS8.</text>
</comment>
<dbReference type="FunFam" id="1.10.10.750:FF:000001">
    <property type="entry name" value="TBC1 domain family member 10A"/>
    <property type="match status" value="1"/>
</dbReference>
<keyword evidence="5" id="KW-0007">Acetylation</keyword>
<organism evidence="13 14">
    <name type="scientific">Cyprinus carpio carpio</name>
    <dbReference type="NCBI Taxonomy" id="630221"/>
    <lineage>
        <taxon>Eukaryota</taxon>
        <taxon>Metazoa</taxon>
        <taxon>Chordata</taxon>
        <taxon>Craniata</taxon>
        <taxon>Vertebrata</taxon>
        <taxon>Euteleostomi</taxon>
        <taxon>Actinopterygii</taxon>
        <taxon>Neopterygii</taxon>
        <taxon>Teleostei</taxon>
        <taxon>Ostariophysi</taxon>
        <taxon>Cypriniformes</taxon>
        <taxon>Cyprinidae</taxon>
        <taxon>Cyprininae</taxon>
        <taxon>Cyprinus</taxon>
    </lineage>
</organism>
<dbReference type="PROSITE" id="PS50086">
    <property type="entry name" value="TBC_RABGAP"/>
    <property type="match status" value="1"/>
</dbReference>
<feature type="compositionally biased region" description="Polar residues" evidence="11">
    <location>
        <begin position="634"/>
        <end position="648"/>
    </location>
</feature>
<dbReference type="GO" id="GO:0005794">
    <property type="term" value="C:Golgi apparatus"/>
    <property type="evidence" value="ECO:0007669"/>
    <property type="project" value="UniProtKB-SubCell"/>
</dbReference>
<dbReference type="SUPFAM" id="SSF47923">
    <property type="entry name" value="Ypt/Rab-GAP domain of gyp1p"/>
    <property type="match status" value="2"/>
</dbReference>
<accession>A0A9J8BRL2</accession>
<evidence type="ECO:0000256" key="7">
    <source>
        <dbReference type="ARBA" id="ARBA00023329"/>
    </source>
</evidence>
<reference evidence="13" key="2">
    <citation type="submission" date="2025-09" db="UniProtKB">
        <authorList>
            <consortium name="Ensembl"/>
        </authorList>
    </citation>
    <scope>IDENTIFICATION</scope>
</reference>
<dbReference type="Pfam" id="PF00566">
    <property type="entry name" value="RabGAP-TBC"/>
    <property type="match status" value="1"/>
</dbReference>
<evidence type="ECO:0000256" key="5">
    <source>
        <dbReference type="ARBA" id="ARBA00022990"/>
    </source>
</evidence>
<feature type="compositionally biased region" description="Basic and acidic residues" evidence="11">
    <location>
        <begin position="472"/>
        <end position="485"/>
    </location>
</feature>
<dbReference type="InterPro" id="IPR035969">
    <property type="entry name" value="Rab-GAP_TBC_sf"/>
</dbReference>
<keyword evidence="6" id="KW-0333">Golgi apparatus</keyword>
<dbReference type="GeneTree" id="ENSGT00940000156715"/>
<name>A0A9J8BRL2_CYPCA</name>
<evidence type="ECO:0000256" key="9">
    <source>
        <dbReference type="ARBA" id="ARBA00064037"/>
    </source>
</evidence>
<dbReference type="SMART" id="SM00164">
    <property type="entry name" value="TBC"/>
    <property type="match status" value="1"/>
</dbReference>
<evidence type="ECO:0000256" key="4">
    <source>
        <dbReference type="ARBA" id="ARBA00022553"/>
    </source>
</evidence>
<dbReference type="Gene3D" id="1.10.10.750">
    <property type="entry name" value="Ypt/Rab-GAP domain of gyp1p, domain 1"/>
    <property type="match status" value="1"/>
</dbReference>
<evidence type="ECO:0000256" key="10">
    <source>
        <dbReference type="ARBA" id="ARBA00070172"/>
    </source>
</evidence>
<evidence type="ECO:0000256" key="6">
    <source>
        <dbReference type="ARBA" id="ARBA00023034"/>
    </source>
</evidence>
<feature type="compositionally biased region" description="Polar residues" evidence="11">
    <location>
        <begin position="446"/>
        <end position="470"/>
    </location>
</feature>
<dbReference type="Gene3D" id="1.10.472.80">
    <property type="entry name" value="Ypt/Rab-GAP domain of gyp1p, domain 3"/>
    <property type="match status" value="1"/>
</dbReference>
<keyword evidence="4" id="KW-0597">Phosphoprotein</keyword>
<evidence type="ECO:0000256" key="2">
    <source>
        <dbReference type="ARBA" id="ARBA00004555"/>
    </source>
</evidence>
<evidence type="ECO:0000259" key="12">
    <source>
        <dbReference type="PROSITE" id="PS50086"/>
    </source>
</evidence>
<comment type="subcellular location">
    <subcellularLocation>
        <location evidence="1">Cytoplasmic vesicle</location>
    </subcellularLocation>
    <subcellularLocation>
        <location evidence="2">Golgi apparatus</location>
    </subcellularLocation>
</comment>
<keyword evidence="14" id="KW-1185">Reference proteome</keyword>
<evidence type="ECO:0000256" key="1">
    <source>
        <dbReference type="ARBA" id="ARBA00004541"/>
    </source>
</evidence>
<dbReference type="GO" id="GO:0005096">
    <property type="term" value="F:GTPase activator activity"/>
    <property type="evidence" value="ECO:0007669"/>
    <property type="project" value="UniProtKB-KW"/>
</dbReference>
<feature type="compositionally biased region" description="Basic and acidic residues" evidence="11">
    <location>
        <begin position="423"/>
        <end position="445"/>
    </location>
</feature>
<dbReference type="GO" id="GO:0031267">
    <property type="term" value="F:small GTPase binding"/>
    <property type="evidence" value="ECO:0007669"/>
    <property type="project" value="TreeGrafter"/>
</dbReference>
<feature type="region of interest" description="Disordered" evidence="11">
    <location>
        <begin position="335"/>
        <end position="485"/>
    </location>
</feature>
<evidence type="ECO:0000256" key="11">
    <source>
        <dbReference type="SAM" id="MobiDB-lite"/>
    </source>
</evidence>
<dbReference type="InterPro" id="IPR050302">
    <property type="entry name" value="Rab_GAP_TBC_domain"/>
</dbReference>
<dbReference type="InterPro" id="IPR000195">
    <property type="entry name" value="Rab-GAP-TBC_dom"/>
</dbReference>
<dbReference type="GO" id="GO:0031410">
    <property type="term" value="C:cytoplasmic vesicle"/>
    <property type="evidence" value="ECO:0007669"/>
    <property type="project" value="UniProtKB-SubCell"/>
</dbReference>